<gene>
    <name evidence="8" type="ORF">MAC_08110</name>
</gene>
<dbReference type="Gene3D" id="3.50.50.60">
    <property type="entry name" value="FAD/NAD(P)-binding domain"/>
    <property type="match status" value="1"/>
</dbReference>
<dbReference type="HOGENOM" id="CLU_2050172_0_0_1"/>
<evidence type="ECO:0000256" key="7">
    <source>
        <dbReference type="ARBA" id="ARBA00023033"/>
    </source>
</evidence>
<dbReference type="InterPro" id="IPR050775">
    <property type="entry name" value="FAD-binding_Monooxygenases"/>
</dbReference>
<sequence length="120" mass="13420">MVQPPGTKRWLTKNYYELIDGSIVTVVNLLKTPIKGLTTNDILTTGLEDGENENLHELDVVIMATGYDSLTGSLYDMNITDTHGKTLQEKWENGVRTSLGMMVPGMPNAFILYGRKHQLH</sequence>
<dbReference type="InterPro" id="IPR036188">
    <property type="entry name" value="FAD/NAD-bd_sf"/>
</dbReference>
<keyword evidence="5" id="KW-0521">NADP</keyword>
<dbReference type="Proteomes" id="UP000002499">
    <property type="component" value="Unassembled WGS sequence"/>
</dbReference>
<proteinExistence type="inferred from homology"/>
<keyword evidence="4" id="KW-0274">FAD</keyword>
<dbReference type="AlphaFoldDB" id="E9EE12"/>
<dbReference type="InParanoid" id="E9EE12"/>
<comment type="similarity">
    <text evidence="2">Belongs to the FAD-binding monooxygenase family.</text>
</comment>
<evidence type="ECO:0000256" key="2">
    <source>
        <dbReference type="ARBA" id="ARBA00010139"/>
    </source>
</evidence>
<dbReference type="EMBL" id="GL698564">
    <property type="protein sequence ID" value="EFY85851.1"/>
    <property type="molecule type" value="Genomic_DNA"/>
</dbReference>
<evidence type="ECO:0000256" key="3">
    <source>
        <dbReference type="ARBA" id="ARBA00022630"/>
    </source>
</evidence>
<evidence type="ECO:0000313" key="8">
    <source>
        <dbReference type="EMBL" id="EFY85851.1"/>
    </source>
</evidence>
<protein>
    <submittedName>
        <fullName evidence="8">Uncharacterized protein</fullName>
    </submittedName>
</protein>
<keyword evidence="7" id="KW-0503">Monooxygenase</keyword>
<dbReference type="GO" id="GO:0004497">
    <property type="term" value="F:monooxygenase activity"/>
    <property type="evidence" value="ECO:0007669"/>
    <property type="project" value="UniProtKB-KW"/>
</dbReference>
<reference evidence="8 9" key="1">
    <citation type="journal article" date="2011" name="PLoS Genet.">
        <title>Genome sequencing and comparative transcriptomics of the model entomopathogenic fungi Metarhizium anisopliae and M. acridum.</title>
        <authorList>
            <person name="Gao Q."/>
            <person name="Jin K."/>
            <person name="Ying S.H."/>
            <person name="Zhang Y."/>
            <person name="Xiao G."/>
            <person name="Shang Y."/>
            <person name="Duan Z."/>
            <person name="Hu X."/>
            <person name="Xie X.Q."/>
            <person name="Zhou G."/>
            <person name="Peng G."/>
            <person name="Luo Z."/>
            <person name="Huang W."/>
            <person name="Wang B."/>
            <person name="Fang W."/>
            <person name="Wang S."/>
            <person name="Zhong Y."/>
            <person name="Ma L.J."/>
            <person name="St Leger R.J."/>
            <person name="Zhao G.P."/>
            <person name="Pei Y."/>
            <person name="Feng M.G."/>
            <person name="Xia Y."/>
            <person name="Wang C."/>
        </authorList>
    </citation>
    <scope>NUCLEOTIDE SEQUENCE [LARGE SCALE GENOMIC DNA]</scope>
    <source>
        <strain evidence="8 9">CQMa 102</strain>
    </source>
</reference>
<evidence type="ECO:0000313" key="9">
    <source>
        <dbReference type="Proteomes" id="UP000002499"/>
    </source>
</evidence>
<comment type="cofactor">
    <cofactor evidence="1">
        <name>FAD</name>
        <dbReference type="ChEBI" id="CHEBI:57692"/>
    </cofactor>
</comment>
<keyword evidence="9" id="KW-1185">Reference proteome</keyword>
<dbReference type="SUPFAM" id="SSF51905">
    <property type="entry name" value="FAD/NAD(P)-binding domain"/>
    <property type="match status" value="1"/>
</dbReference>
<accession>E9EE12</accession>
<dbReference type="PANTHER" id="PTHR43098">
    <property type="entry name" value="L-ORNITHINE N(5)-MONOOXYGENASE-RELATED"/>
    <property type="match status" value="1"/>
</dbReference>
<organism evidence="9">
    <name type="scientific">Metarhizium acridum (strain CQMa 102)</name>
    <dbReference type="NCBI Taxonomy" id="655827"/>
    <lineage>
        <taxon>Eukaryota</taxon>
        <taxon>Fungi</taxon>
        <taxon>Dikarya</taxon>
        <taxon>Ascomycota</taxon>
        <taxon>Pezizomycotina</taxon>
        <taxon>Sordariomycetes</taxon>
        <taxon>Hypocreomycetidae</taxon>
        <taxon>Hypocreales</taxon>
        <taxon>Clavicipitaceae</taxon>
        <taxon>Metarhizium</taxon>
    </lineage>
</organism>
<evidence type="ECO:0000256" key="1">
    <source>
        <dbReference type="ARBA" id="ARBA00001974"/>
    </source>
</evidence>
<name>E9EE12_METAQ</name>
<evidence type="ECO:0000256" key="6">
    <source>
        <dbReference type="ARBA" id="ARBA00023002"/>
    </source>
</evidence>
<evidence type="ECO:0000256" key="5">
    <source>
        <dbReference type="ARBA" id="ARBA00022857"/>
    </source>
</evidence>
<dbReference type="OrthoDB" id="66881at2759"/>
<evidence type="ECO:0000256" key="4">
    <source>
        <dbReference type="ARBA" id="ARBA00022827"/>
    </source>
</evidence>
<keyword evidence="6" id="KW-0560">Oxidoreductase</keyword>
<dbReference type="PANTHER" id="PTHR43098:SF3">
    <property type="entry name" value="L-ORNITHINE N(5)-MONOOXYGENASE-RELATED"/>
    <property type="match status" value="1"/>
</dbReference>
<keyword evidence="3" id="KW-0285">Flavoprotein</keyword>